<dbReference type="PRINTS" id="PR01222">
    <property type="entry name" value="ATROPHIN"/>
</dbReference>
<keyword evidence="3" id="KW-1185">Reference proteome</keyword>
<gene>
    <name evidence="2" type="ORF">KC01_LOCUS35988</name>
</gene>
<feature type="compositionally biased region" description="Pro residues" evidence="1">
    <location>
        <begin position="524"/>
        <end position="550"/>
    </location>
</feature>
<reference evidence="2 3" key="1">
    <citation type="submission" date="2024-04" db="EMBL/GenBank/DDBJ databases">
        <authorList>
            <person name="Waldvogel A.-M."/>
            <person name="Schoenle A."/>
        </authorList>
    </citation>
    <scope>NUCLEOTIDE SEQUENCE [LARGE SCALE GENOMIC DNA]</scope>
</reference>
<sequence>MRGRRLQRGLKEQEPPKLSGIESNNTLSTTRLRQIHPADPGNRPAGHKGTVEGRRPNTPPPASGQFLAPQVSSRDKAIPAPSPVLRAQIPHYRPNTPSARRGVVRGGVGGESGPQPRVTAPPAPGSRTRSPHTIVDPLVWRHRVCSVFRTHPCSTPTPPPSPVAASRHPPRSGAAPRERARSYAVHALLPRHSRSRTPRATPLTRIYTFSPSPSIQHLTAPVATSARSCGRVLSRPPARGNPLHLEGPPTTPPYFASIWARELGASPAPPPHGYVASSTSPPLSYLPWPVLAGVRFTLRPPRSLPRASHCPAPPPPAFAILAALSPAIPHSPCTSCLSSSTYHPPFGPPHTFYIPSPAGYPPPPRLFSPGAAKRRRPRARPLARPNPPRQPPRLLGCACVPPHPHHLLLTLSVNKQSAPGPPAHTGTPPAGTRLTVIALPPPWPARPGCAAGALRAPPPSLVTLTPATPWQQASTPRPTMPGLHRRRLERGPRWTPALRSPLLPSAASSRTAFRPPTSAVRYTPPVPVSPPRTPLQRHPLPPATGTPPRPRTASRHWLVLPAILGSVTPSPSSPTFGLPPLPIPQCHARRAPSRCTPPPALSLIASRLSFPGYPRRPHLRPGSDPPARRHPVAHTPEAGARAARRNRTSGPPSGAPPTSREPARRLDPPATPPPPSRVPLPALARPHRPDARPPRPPGSTAPPPAAVYRGPRPDVQQPSTYLHTLTPPPTAHCAPWAPLAFPLGAVCTAQHRDPIATLPRFRPPSPALVFPTPCRRPGEPLARAGAASTPHRPSAPPCCCPAYAGRTGRTPPRPHARTRSHPRREAPALRTPLWGGHPSLLHRFPPETPPPTRTTPYTDSSTPAPPRQPTPRHYLPLAHGRPTIHPARPLDPPYRAHCTPSPLSPRPPRASLGHPPTPRLAAVRTPRPAPARSAAGVPDDSTSPPASTPHPPRRN</sequence>
<evidence type="ECO:0000313" key="3">
    <source>
        <dbReference type="Proteomes" id="UP001497482"/>
    </source>
</evidence>
<dbReference type="InterPro" id="IPR017993">
    <property type="entry name" value="Atrophin-1"/>
</dbReference>
<feature type="compositionally biased region" description="Basic residues" evidence="1">
    <location>
        <begin position="372"/>
        <end position="381"/>
    </location>
</feature>
<proteinExistence type="predicted"/>
<feature type="region of interest" description="Disordered" evidence="1">
    <location>
        <begin position="495"/>
        <end position="552"/>
    </location>
</feature>
<feature type="compositionally biased region" description="Pro residues" evidence="1">
    <location>
        <begin position="946"/>
        <end position="955"/>
    </location>
</feature>
<dbReference type="EMBL" id="OZ035828">
    <property type="protein sequence ID" value="CAL1609198.1"/>
    <property type="molecule type" value="Genomic_DNA"/>
</dbReference>
<feature type="compositionally biased region" description="Polar residues" evidence="1">
    <location>
        <begin position="465"/>
        <end position="477"/>
    </location>
</feature>
<name>A0AAV2M776_KNICA</name>
<feature type="compositionally biased region" description="Basic residues" evidence="1">
    <location>
        <begin position="812"/>
        <end position="822"/>
    </location>
</feature>
<feature type="compositionally biased region" description="Low complexity" evidence="1">
    <location>
        <begin position="648"/>
        <end position="658"/>
    </location>
</feature>
<organism evidence="2 3">
    <name type="scientific">Knipowitschia caucasica</name>
    <name type="common">Caucasian dwarf goby</name>
    <name type="synonym">Pomatoschistus caucasicus</name>
    <dbReference type="NCBI Taxonomy" id="637954"/>
    <lineage>
        <taxon>Eukaryota</taxon>
        <taxon>Metazoa</taxon>
        <taxon>Chordata</taxon>
        <taxon>Craniata</taxon>
        <taxon>Vertebrata</taxon>
        <taxon>Euteleostomi</taxon>
        <taxon>Actinopterygii</taxon>
        <taxon>Neopterygii</taxon>
        <taxon>Teleostei</taxon>
        <taxon>Neoteleostei</taxon>
        <taxon>Acanthomorphata</taxon>
        <taxon>Gobiaria</taxon>
        <taxon>Gobiiformes</taxon>
        <taxon>Gobioidei</taxon>
        <taxon>Gobiidae</taxon>
        <taxon>Gobiinae</taxon>
        <taxon>Knipowitschia</taxon>
    </lineage>
</organism>
<feature type="region of interest" description="Disordered" evidence="1">
    <location>
        <begin position="465"/>
        <end position="484"/>
    </location>
</feature>
<protein>
    <submittedName>
        <fullName evidence="2">Uncharacterized protein</fullName>
    </submittedName>
</protein>
<evidence type="ECO:0000256" key="1">
    <source>
        <dbReference type="SAM" id="MobiDB-lite"/>
    </source>
</evidence>
<accession>A0AAV2M776</accession>
<dbReference type="Proteomes" id="UP001497482">
    <property type="component" value="Chromosome 6"/>
</dbReference>
<feature type="compositionally biased region" description="Low complexity" evidence="1">
    <location>
        <begin position="919"/>
        <end position="945"/>
    </location>
</feature>
<feature type="compositionally biased region" description="Polar residues" evidence="1">
    <location>
        <begin position="21"/>
        <end position="32"/>
    </location>
</feature>
<feature type="region of interest" description="Disordered" evidence="1">
    <location>
        <begin position="1"/>
        <end position="132"/>
    </location>
</feature>
<feature type="compositionally biased region" description="Pro residues" evidence="1">
    <location>
        <begin position="669"/>
        <end position="678"/>
    </location>
</feature>
<feature type="compositionally biased region" description="Pro residues" evidence="1">
    <location>
        <begin position="694"/>
        <end position="705"/>
    </location>
</feature>
<feature type="compositionally biased region" description="Low complexity" evidence="1">
    <location>
        <begin position="495"/>
        <end position="512"/>
    </location>
</feature>
<feature type="region of interest" description="Disordered" evidence="1">
    <location>
        <begin position="806"/>
        <end position="955"/>
    </location>
</feature>
<evidence type="ECO:0000313" key="2">
    <source>
        <dbReference type="EMBL" id="CAL1609198.1"/>
    </source>
</evidence>
<feature type="region of interest" description="Disordered" evidence="1">
    <location>
        <begin position="152"/>
        <end position="180"/>
    </location>
</feature>
<feature type="region of interest" description="Disordered" evidence="1">
    <location>
        <begin position="609"/>
        <end position="726"/>
    </location>
</feature>
<feature type="region of interest" description="Disordered" evidence="1">
    <location>
        <begin position="364"/>
        <end position="393"/>
    </location>
</feature>
<dbReference type="AlphaFoldDB" id="A0AAV2M776"/>